<keyword evidence="1" id="KW-0812">Transmembrane</keyword>
<dbReference type="SMART" id="SM00267">
    <property type="entry name" value="GGDEF"/>
    <property type="match status" value="1"/>
</dbReference>
<keyword evidence="1" id="KW-1133">Transmembrane helix</keyword>
<dbReference type="InterPro" id="IPR029787">
    <property type="entry name" value="Nucleotide_cyclase"/>
</dbReference>
<dbReference type="PROSITE" id="PS50887">
    <property type="entry name" value="GGDEF"/>
    <property type="match status" value="1"/>
</dbReference>
<dbReference type="SUPFAM" id="SSF55073">
    <property type="entry name" value="Nucleotide cyclase"/>
    <property type="match status" value="1"/>
</dbReference>
<gene>
    <name evidence="3" type="ORF">N4S67_14315</name>
</gene>
<accession>A0ABT2MEP4</accession>
<protein>
    <submittedName>
        <fullName evidence="3">GGDEF domain-containing protein</fullName>
    </submittedName>
</protein>
<keyword evidence="1" id="KW-0472">Membrane</keyword>
<feature type="domain" description="GGDEF" evidence="2">
    <location>
        <begin position="223"/>
        <end position="353"/>
    </location>
</feature>
<feature type="transmembrane region" description="Helical" evidence="1">
    <location>
        <begin position="57"/>
        <end position="77"/>
    </location>
</feature>
<proteinExistence type="predicted"/>
<organism evidence="3 4">
    <name type="scientific">Mycobacterium deserti</name>
    <dbReference type="NCBI Taxonomy" id="2978347"/>
    <lineage>
        <taxon>Bacteria</taxon>
        <taxon>Bacillati</taxon>
        <taxon>Actinomycetota</taxon>
        <taxon>Actinomycetes</taxon>
        <taxon>Mycobacteriales</taxon>
        <taxon>Mycobacteriaceae</taxon>
        <taxon>Mycobacterium</taxon>
    </lineage>
</organism>
<dbReference type="Pfam" id="PF00990">
    <property type="entry name" value="GGDEF"/>
    <property type="match status" value="1"/>
</dbReference>
<feature type="transmembrane region" description="Helical" evidence="1">
    <location>
        <begin position="134"/>
        <end position="152"/>
    </location>
</feature>
<name>A0ABT2MEP4_9MYCO</name>
<feature type="transmembrane region" description="Helical" evidence="1">
    <location>
        <begin position="110"/>
        <end position="127"/>
    </location>
</feature>
<evidence type="ECO:0000259" key="2">
    <source>
        <dbReference type="PROSITE" id="PS50887"/>
    </source>
</evidence>
<dbReference type="PANTHER" id="PTHR45138">
    <property type="entry name" value="REGULATORY COMPONENTS OF SENSORY TRANSDUCTION SYSTEM"/>
    <property type="match status" value="1"/>
</dbReference>
<comment type="caution">
    <text evidence="3">The sequence shown here is derived from an EMBL/GenBank/DDBJ whole genome shotgun (WGS) entry which is preliminary data.</text>
</comment>
<evidence type="ECO:0000256" key="1">
    <source>
        <dbReference type="SAM" id="Phobius"/>
    </source>
</evidence>
<feature type="transmembrane region" description="Helical" evidence="1">
    <location>
        <begin position="32"/>
        <end position="51"/>
    </location>
</feature>
<dbReference type="CDD" id="cd01949">
    <property type="entry name" value="GGDEF"/>
    <property type="match status" value="1"/>
</dbReference>
<dbReference type="EMBL" id="JAODWD010000003">
    <property type="protein sequence ID" value="MCT7659595.1"/>
    <property type="molecule type" value="Genomic_DNA"/>
</dbReference>
<dbReference type="InterPro" id="IPR000160">
    <property type="entry name" value="GGDEF_dom"/>
</dbReference>
<dbReference type="PANTHER" id="PTHR45138:SF9">
    <property type="entry name" value="DIGUANYLATE CYCLASE DGCM-RELATED"/>
    <property type="match status" value="1"/>
</dbReference>
<dbReference type="Gene3D" id="3.30.70.270">
    <property type="match status" value="1"/>
</dbReference>
<keyword evidence="4" id="KW-1185">Reference proteome</keyword>
<evidence type="ECO:0000313" key="4">
    <source>
        <dbReference type="Proteomes" id="UP001206639"/>
    </source>
</evidence>
<dbReference type="Proteomes" id="UP001206639">
    <property type="component" value="Unassembled WGS sequence"/>
</dbReference>
<reference evidence="4" key="1">
    <citation type="submission" date="2023-07" db="EMBL/GenBank/DDBJ databases">
        <authorList>
            <person name="Deng Y."/>
            <person name="Zhang Y.-Q."/>
        </authorList>
    </citation>
    <scope>NUCLEOTIDE SEQUENCE [LARGE SCALE GENOMIC DNA]</scope>
    <source>
        <strain evidence="4">CPCC 205710</strain>
    </source>
</reference>
<dbReference type="RefSeq" id="WP_260993630.1">
    <property type="nucleotide sequence ID" value="NZ_JAODWD010000003.1"/>
</dbReference>
<dbReference type="InterPro" id="IPR043128">
    <property type="entry name" value="Rev_trsase/Diguanyl_cyclase"/>
</dbReference>
<dbReference type="InterPro" id="IPR050469">
    <property type="entry name" value="Diguanylate_Cyclase"/>
</dbReference>
<dbReference type="NCBIfam" id="TIGR00254">
    <property type="entry name" value="GGDEF"/>
    <property type="match status" value="1"/>
</dbReference>
<evidence type="ECO:0000313" key="3">
    <source>
        <dbReference type="EMBL" id="MCT7659595.1"/>
    </source>
</evidence>
<feature type="transmembrane region" description="Helical" evidence="1">
    <location>
        <begin position="158"/>
        <end position="179"/>
    </location>
</feature>
<sequence>MARLIAWWNQPDQFEWVTDFLRRRGLLRSAQIIMAIVAASSSLAPLAVLGQQHRNPVVSLTIGITGAAFCMWMMWFWLSRWPTRRQSELTAALGAICVATWSLGQPSPAVAALGCTALAVTGGYIAFFHTNKLLLFNFAIAVAAAVAAGVRLAEQTNIATALAAFWLIWLLNSAVPLGIRGTTLAMSQYAVRSDEDPLTGLLNRRGFDEAVGGVLAGARPGDTHLAVLMVDLDDFKRINDSQGHAAGDRVLLAVSNLLRQHIPSAGAICRAGGEEFLIALTVPSRDASSVAALLCQAIARLSHSVTASVGHATAELHCVDTSRGAIHDLIDAADRAMYAAKRSGGNQVAQHQF</sequence>